<feature type="compositionally biased region" description="Basic and acidic residues" evidence="4">
    <location>
        <begin position="333"/>
        <end position="343"/>
    </location>
</feature>
<proteinExistence type="predicted"/>
<evidence type="ECO:0000256" key="4">
    <source>
        <dbReference type="SAM" id="MobiDB-lite"/>
    </source>
</evidence>
<evidence type="ECO:0000256" key="2">
    <source>
        <dbReference type="ARBA" id="ARBA00022763"/>
    </source>
</evidence>
<keyword evidence="2" id="KW-0227">DNA damage</keyword>
<organism evidence="6 7">
    <name type="scientific">Steinernema hermaphroditum</name>
    <dbReference type="NCBI Taxonomy" id="289476"/>
    <lineage>
        <taxon>Eukaryota</taxon>
        <taxon>Metazoa</taxon>
        <taxon>Ecdysozoa</taxon>
        <taxon>Nematoda</taxon>
        <taxon>Chromadorea</taxon>
        <taxon>Rhabditida</taxon>
        <taxon>Tylenchina</taxon>
        <taxon>Panagrolaimomorpha</taxon>
        <taxon>Strongyloidoidea</taxon>
        <taxon>Steinernematidae</taxon>
        <taxon>Steinernema</taxon>
    </lineage>
</organism>
<evidence type="ECO:0000313" key="6">
    <source>
        <dbReference type="EMBL" id="KAK0393886.1"/>
    </source>
</evidence>
<dbReference type="CDD" id="cd17724">
    <property type="entry name" value="BRCT_p53bp1_rpt2"/>
    <property type="match status" value="1"/>
</dbReference>
<name>A0AA39LDL8_9BILA</name>
<dbReference type="InterPro" id="IPR047252">
    <property type="entry name" value="TP53BP1-like"/>
</dbReference>
<dbReference type="GO" id="GO:0042393">
    <property type="term" value="F:histone binding"/>
    <property type="evidence" value="ECO:0007669"/>
    <property type="project" value="TreeGrafter"/>
</dbReference>
<dbReference type="SMART" id="SM00292">
    <property type="entry name" value="BRCT"/>
    <property type="match status" value="2"/>
</dbReference>
<gene>
    <name evidence="6" type="ORF">QR680_000452</name>
</gene>
<feature type="domain" description="BRCT" evidence="5">
    <location>
        <begin position="769"/>
        <end position="869"/>
    </location>
</feature>
<sequence>MASDEDVDIVGDTWTFDDDCLHPEYQQRRAAMSEEANNDADDIIMLETVQKSGQDPNTRSFLMVTRCSAAIYKPSVMYRRLVEFQCPSNHFFLTVTRCSAAIYKPSVMYLPLLEIQCPDKHLFLMVTHCSAEMCKPNVVYLPLQEIQCPDKHLFLMVTRCSMEIYKPNVMYLCLMENQCLANHSFLMVTRSFTPTYKPKVRYLPLIESRHPVTRSFLMTSGCSAVIDKPNVMYVPLLEIQCLTNHSFLTASRCSAAIHNPNVMYLPLLEIQCLTHHSFLTANRWSAGTHNPNVMYRHLPFLQANLQTACRVPEPVASAPVESDDDDIIIIEQDQKGSDVKEPLAEDNDVQQENVTDLDQGQKSRPRRAKAPYRFSPSPQKRPRKMATCKRHAEEENVEENVGSKRNQTEDLSVDASAENARPAKRGRKAFKNVKNTASSAGGAATCYRKSKDADLQESVKAEKDATDPYEFDDSSNSGSHTELSDHDVVAEQPNGDAKLDTDPPLPSINVPKKRKTDQKGKDMVATSSRRRQSGAANSSWNQHDASWTLSRSKSSNVEPPILTAQQQVEVDFPDDMECVPIGARVYGLWDKVYYPAIVVGYDKAKYRVYFVEDKKYKTLTNVGIIPIRDVRPNTQVDVESDDQSATVEIKSTPIREIANHWNEGFYTGYIDDAKEKVITFSWEKISFDTEQAKTIKAQQNSFAKFTSGKLGITTKQPTSRRGATTAEAPLIGAESPVIALSSPVSSTQSCLKQKFEEIRQCRAALNSEDANKLFVGKQFVLTSAIAPSVKERSFIKKWMETMIVEEGGVVLKDLTDADLDAELYLISETANRTAKYINALAFSVPCVKYSWLVSCFEKHEFLDYEPHMLPAGIDIITDEDVAWHPNADLLKGRSVCLCGDSGLSPSARLKRFVEMWTPMLEAMGAKVLTELPEVDDDVDFVLTDGIRCRDMIVQANERGVPVMSSAWIIASMIAGYYLPLDAHESFLFGEDENANPN</sequence>
<dbReference type="CDD" id="cd17745">
    <property type="entry name" value="BRCT_p53bp1_rpt1"/>
    <property type="match status" value="1"/>
</dbReference>
<keyword evidence="7" id="KW-1185">Reference proteome</keyword>
<dbReference type="EMBL" id="JAUCMV010000005">
    <property type="protein sequence ID" value="KAK0393886.1"/>
    <property type="molecule type" value="Genomic_DNA"/>
</dbReference>
<dbReference type="InterPro" id="IPR056492">
    <property type="entry name" value="SH3_Hsr9"/>
</dbReference>
<dbReference type="Proteomes" id="UP001175271">
    <property type="component" value="Unassembled WGS sequence"/>
</dbReference>
<evidence type="ECO:0000313" key="7">
    <source>
        <dbReference type="Proteomes" id="UP001175271"/>
    </source>
</evidence>
<feature type="compositionally biased region" description="Basic and acidic residues" evidence="4">
    <location>
        <begin position="449"/>
        <end position="466"/>
    </location>
</feature>
<evidence type="ECO:0000256" key="1">
    <source>
        <dbReference type="ARBA" id="ARBA00004123"/>
    </source>
</evidence>
<dbReference type="GO" id="GO:0000077">
    <property type="term" value="P:DNA damage checkpoint signaling"/>
    <property type="evidence" value="ECO:0007669"/>
    <property type="project" value="TreeGrafter"/>
</dbReference>
<dbReference type="InterPro" id="IPR047250">
    <property type="entry name" value="BRCT_p53bp1-like_rpt2"/>
</dbReference>
<protein>
    <recommendedName>
        <fullName evidence="5">BRCT domain-containing protein</fullName>
    </recommendedName>
</protein>
<feature type="compositionally biased region" description="Polar residues" evidence="4">
    <location>
        <begin position="350"/>
        <end position="362"/>
    </location>
</feature>
<feature type="compositionally biased region" description="Basic residues" evidence="4">
    <location>
        <begin position="422"/>
        <end position="431"/>
    </location>
</feature>
<reference evidence="6" key="1">
    <citation type="submission" date="2023-06" db="EMBL/GenBank/DDBJ databases">
        <title>Genomic analysis of the entomopathogenic nematode Steinernema hermaphroditum.</title>
        <authorList>
            <person name="Schwarz E.M."/>
            <person name="Heppert J.K."/>
            <person name="Baniya A."/>
            <person name="Schwartz H.T."/>
            <person name="Tan C.-H."/>
            <person name="Antoshechkin I."/>
            <person name="Sternberg P.W."/>
            <person name="Goodrich-Blair H."/>
            <person name="Dillman A.R."/>
        </authorList>
    </citation>
    <scope>NUCLEOTIDE SEQUENCE</scope>
    <source>
        <strain evidence="6">PS9179</strain>
        <tissue evidence="6">Whole animal</tissue>
    </source>
</reference>
<dbReference type="InterPro" id="IPR001357">
    <property type="entry name" value="BRCT_dom"/>
</dbReference>
<dbReference type="Pfam" id="PF24680">
    <property type="entry name" value="SH3_Hsr9"/>
    <property type="match status" value="1"/>
</dbReference>
<dbReference type="PANTHER" id="PTHR15321:SF3">
    <property type="entry name" value="TP53-BINDING PROTEIN 1"/>
    <property type="match status" value="1"/>
</dbReference>
<dbReference type="PROSITE" id="PS50172">
    <property type="entry name" value="BRCT"/>
    <property type="match status" value="2"/>
</dbReference>
<dbReference type="Gene3D" id="3.40.50.10190">
    <property type="entry name" value="BRCT domain"/>
    <property type="match status" value="2"/>
</dbReference>
<feature type="compositionally biased region" description="Polar residues" evidence="4">
    <location>
        <begin position="534"/>
        <end position="555"/>
    </location>
</feature>
<feature type="domain" description="BRCT" evidence="5">
    <location>
        <begin position="885"/>
        <end position="985"/>
    </location>
</feature>
<dbReference type="Pfam" id="PF18428">
    <property type="entry name" value="BRCT_3"/>
    <property type="match status" value="1"/>
</dbReference>
<dbReference type="PANTHER" id="PTHR15321">
    <property type="entry name" value="TUMOR SUPPRESSOR P53-BINDING PROTEIN 1"/>
    <property type="match status" value="1"/>
</dbReference>
<comment type="subcellular location">
    <subcellularLocation>
        <location evidence="1">Nucleus</location>
    </subcellularLocation>
</comment>
<dbReference type="SUPFAM" id="SSF52113">
    <property type="entry name" value="BRCT domain"/>
    <property type="match status" value="2"/>
</dbReference>
<dbReference type="CDD" id="cd04508">
    <property type="entry name" value="Tudor_SF"/>
    <property type="match status" value="1"/>
</dbReference>
<dbReference type="Pfam" id="PF00533">
    <property type="entry name" value="BRCT"/>
    <property type="match status" value="1"/>
</dbReference>
<dbReference type="GO" id="GO:0045944">
    <property type="term" value="P:positive regulation of transcription by RNA polymerase II"/>
    <property type="evidence" value="ECO:0007669"/>
    <property type="project" value="TreeGrafter"/>
</dbReference>
<accession>A0AA39LDL8</accession>
<feature type="region of interest" description="Disordered" evidence="4">
    <location>
        <begin position="333"/>
        <end position="555"/>
    </location>
</feature>
<dbReference type="AlphaFoldDB" id="A0AA39LDL8"/>
<dbReference type="InterPro" id="IPR036420">
    <property type="entry name" value="BRCT_dom_sf"/>
</dbReference>
<dbReference type="GO" id="GO:0005634">
    <property type="term" value="C:nucleus"/>
    <property type="evidence" value="ECO:0007669"/>
    <property type="project" value="UniProtKB-SubCell"/>
</dbReference>
<evidence type="ECO:0000256" key="3">
    <source>
        <dbReference type="ARBA" id="ARBA00023242"/>
    </source>
</evidence>
<keyword evidence="3" id="KW-0539">Nucleus</keyword>
<feature type="compositionally biased region" description="Basic residues" evidence="4">
    <location>
        <begin position="380"/>
        <end position="389"/>
    </location>
</feature>
<comment type="caution">
    <text evidence="6">The sequence shown here is derived from an EMBL/GenBank/DDBJ whole genome shotgun (WGS) entry which is preliminary data.</text>
</comment>
<dbReference type="InterPro" id="IPR047249">
    <property type="entry name" value="BRCT_p53bp1-like_rpt1"/>
</dbReference>
<evidence type="ECO:0000259" key="5">
    <source>
        <dbReference type="PROSITE" id="PS50172"/>
    </source>
</evidence>